<proteinExistence type="predicted"/>
<keyword evidence="2" id="KW-0547">Nucleotide-binding</keyword>
<dbReference type="PANTHER" id="PTHR43649">
    <property type="entry name" value="ARABINOSE-BINDING PROTEIN-RELATED"/>
    <property type="match status" value="1"/>
</dbReference>
<dbReference type="SUPFAM" id="SSF53850">
    <property type="entry name" value="Periplasmic binding protein-like II"/>
    <property type="match status" value="1"/>
</dbReference>
<evidence type="ECO:0000313" key="2">
    <source>
        <dbReference type="EMBL" id="GGO58773.1"/>
    </source>
</evidence>
<keyword evidence="3" id="KW-1185">Reference proteome</keyword>
<dbReference type="Gene3D" id="3.40.190.10">
    <property type="entry name" value="Periplasmic binding protein-like II"/>
    <property type="match status" value="2"/>
</dbReference>
<sequence length="432" mass="45910">MTHRTSRFVRVASAATAAALAVTLASCSNDSGESGGDGDVEITFQWWGNDERAALTEEAIDLFEEKHPGITVSTSFSTIDSYIPKLATQVASNSAPDLFLIPMESVKEYSEKGATLDLTDYIGDEIKVDEISEASQKIGVVNGTTYGFTLGTATSAWIYNPTVWAEAGAKEPSGDFAWEDLIEAGEKIRASTDGEVAALSDPGGYIAWFATWLNQQGKIGWTEEGELGFEPSDLEAWFTLMERLRESGATTDPETTTTIDQSMQNSGLARGESAGEFAAASLTGAYADTIGAENVALAPLPSDSETLAISMAGTNVAAIAANSEHPDEAAMFLDFMINDPDAAKILGLTRGIPINQANYEALIPELDGADKAVGDFVTTYQERFSEPDPLAPPGATTIPADFTLAYESIIFGQASIEEASASLYEKFEATVQ</sequence>
<dbReference type="RefSeq" id="WP_188699300.1">
    <property type="nucleotide sequence ID" value="NZ_BMMQ01000001.1"/>
</dbReference>
<gene>
    <name evidence="2" type="ORF">GCM10010910_00130</name>
</gene>
<accession>A0ABQ2MV98</accession>
<keyword evidence="1" id="KW-0732">Signal</keyword>
<organism evidence="2 3">
    <name type="scientific">Microbacterium nanhaiense</name>
    <dbReference type="NCBI Taxonomy" id="1301026"/>
    <lineage>
        <taxon>Bacteria</taxon>
        <taxon>Bacillati</taxon>
        <taxon>Actinomycetota</taxon>
        <taxon>Actinomycetes</taxon>
        <taxon>Micrococcales</taxon>
        <taxon>Microbacteriaceae</taxon>
        <taxon>Microbacterium</taxon>
    </lineage>
</organism>
<evidence type="ECO:0000313" key="3">
    <source>
        <dbReference type="Proteomes" id="UP000638043"/>
    </source>
</evidence>
<protein>
    <submittedName>
        <fullName evidence="2">ABC transporter ATP-binding protein</fullName>
    </submittedName>
</protein>
<dbReference type="Pfam" id="PF01547">
    <property type="entry name" value="SBP_bac_1"/>
    <property type="match status" value="1"/>
</dbReference>
<reference evidence="3" key="1">
    <citation type="journal article" date="2019" name="Int. J. Syst. Evol. Microbiol.">
        <title>The Global Catalogue of Microorganisms (GCM) 10K type strain sequencing project: providing services to taxonomists for standard genome sequencing and annotation.</title>
        <authorList>
            <consortium name="The Broad Institute Genomics Platform"/>
            <consortium name="The Broad Institute Genome Sequencing Center for Infectious Disease"/>
            <person name="Wu L."/>
            <person name="Ma J."/>
        </authorList>
    </citation>
    <scope>NUCLEOTIDE SEQUENCE [LARGE SCALE GENOMIC DNA]</scope>
    <source>
        <strain evidence="3">CGMCC 4.7181</strain>
    </source>
</reference>
<feature type="chain" id="PRO_5047321080" evidence="1">
    <location>
        <begin position="22"/>
        <end position="432"/>
    </location>
</feature>
<feature type="signal peptide" evidence="1">
    <location>
        <begin position="1"/>
        <end position="21"/>
    </location>
</feature>
<dbReference type="EMBL" id="BMMQ01000001">
    <property type="protein sequence ID" value="GGO58773.1"/>
    <property type="molecule type" value="Genomic_DNA"/>
</dbReference>
<dbReference type="PANTHER" id="PTHR43649:SF30">
    <property type="entry name" value="ABC TRANSPORTER SUBSTRATE-BINDING PROTEIN"/>
    <property type="match status" value="1"/>
</dbReference>
<name>A0ABQ2MV98_9MICO</name>
<dbReference type="Proteomes" id="UP000638043">
    <property type="component" value="Unassembled WGS sequence"/>
</dbReference>
<dbReference type="GO" id="GO:0005524">
    <property type="term" value="F:ATP binding"/>
    <property type="evidence" value="ECO:0007669"/>
    <property type="project" value="UniProtKB-KW"/>
</dbReference>
<dbReference type="InterPro" id="IPR050490">
    <property type="entry name" value="Bact_solute-bd_prot1"/>
</dbReference>
<evidence type="ECO:0000256" key="1">
    <source>
        <dbReference type="SAM" id="SignalP"/>
    </source>
</evidence>
<keyword evidence="2" id="KW-0067">ATP-binding</keyword>
<comment type="caution">
    <text evidence="2">The sequence shown here is derived from an EMBL/GenBank/DDBJ whole genome shotgun (WGS) entry which is preliminary data.</text>
</comment>
<dbReference type="InterPro" id="IPR006059">
    <property type="entry name" value="SBP"/>
</dbReference>
<dbReference type="PROSITE" id="PS51257">
    <property type="entry name" value="PROKAR_LIPOPROTEIN"/>
    <property type="match status" value="1"/>
</dbReference>